<accession>A0A494VJR7</accession>
<evidence type="ECO:0000256" key="1">
    <source>
        <dbReference type="SAM" id="MobiDB-lite"/>
    </source>
</evidence>
<proteinExistence type="predicted"/>
<gene>
    <name evidence="2" type="ORF">HYN43_008400</name>
</gene>
<name>A0A494VJR7_9SPHI</name>
<feature type="region of interest" description="Disordered" evidence="1">
    <location>
        <begin position="24"/>
        <end position="43"/>
    </location>
</feature>
<evidence type="ECO:0000313" key="3">
    <source>
        <dbReference type="Proteomes" id="UP000270046"/>
    </source>
</evidence>
<dbReference type="OrthoDB" id="709892at2"/>
<dbReference type="AlphaFoldDB" id="A0A494VJR7"/>
<dbReference type="RefSeq" id="WP_119409018.1">
    <property type="nucleotide sequence ID" value="NZ_CP032869.1"/>
</dbReference>
<reference evidence="2 3" key="1">
    <citation type="submission" date="2018-10" db="EMBL/GenBank/DDBJ databases">
        <title>Genome sequencing of Mucilaginibacter sp. HYN0043.</title>
        <authorList>
            <person name="Kim M."/>
            <person name="Yi H."/>
        </authorList>
    </citation>
    <scope>NUCLEOTIDE SEQUENCE [LARGE SCALE GENOMIC DNA]</scope>
    <source>
        <strain evidence="2 3">HYN0043</strain>
    </source>
</reference>
<evidence type="ECO:0000313" key="2">
    <source>
        <dbReference type="EMBL" id="AYL95316.1"/>
    </source>
</evidence>
<sequence length="131" mass="14698">MKYVKTGLILWGIGIAARSVLAEKKTKPKPAPDPGASVAGYDKEEPRILPADLIAADNGSILRALYRYDNSKHRNLVHVRVDKLTVERLNKFKLATKVDMSKLIAFAVDHLFETQPVLITVIRNYMQNTIL</sequence>
<keyword evidence="3" id="KW-1185">Reference proteome</keyword>
<dbReference type="Proteomes" id="UP000270046">
    <property type="component" value="Chromosome"/>
</dbReference>
<protein>
    <submittedName>
        <fullName evidence="2">Uncharacterized protein</fullName>
    </submittedName>
</protein>
<organism evidence="2 3">
    <name type="scientific">Mucilaginibacter celer</name>
    <dbReference type="NCBI Taxonomy" id="2305508"/>
    <lineage>
        <taxon>Bacteria</taxon>
        <taxon>Pseudomonadati</taxon>
        <taxon>Bacteroidota</taxon>
        <taxon>Sphingobacteriia</taxon>
        <taxon>Sphingobacteriales</taxon>
        <taxon>Sphingobacteriaceae</taxon>
        <taxon>Mucilaginibacter</taxon>
    </lineage>
</organism>
<dbReference type="KEGG" id="muh:HYN43_008400"/>
<dbReference type="EMBL" id="CP032869">
    <property type="protein sequence ID" value="AYL95316.1"/>
    <property type="molecule type" value="Genomic_DNA"/>
</dbReference>